<gene>
    <name evidence="3" type="primary">LOC115630797</name>
</gene>
<sequence length="251" mass="28944">MEKNTSSLLPYILDLLSRQPDLCTTVDNLVDQIKDIVLNEHVSPFGTLKRAVEFALEVGMNLGILSLSDQRVRVPFNFRSKKAKTCMQSNHVKRIPPEIGKKTIRRLELANKPSQNRVPSKRSSRTSVRQAATKRIRPTKLKRPAKRRPEVRRLNRKRLKRPRATLGALKHGKKTKTAAKRFTRKVATKRARGSARRAMIRAAAIRRRARAGKPRPRRMMRGPLRRNTVKRGVSGILRDRLARLRLRKLRK</sequence>
<evidence type="ECO:0000256" key="1">
    <source>
        <dbReference type="SAM" id="MobiDB-lite"/>
    </source>
</evidence>
<keyword evidence="2" id="KW-1185">Reference proteome</keyword>
<evidence type="ECO:0000313" key="3">
    <source>
        <dbReference type="RefSeq" id="XP_030383314.1"/>
    </source>
</evidence>
<organism evidence="2 3">
    <name type="scientific">Drosophila lebanonensis</name>
    <name type="common">Fruit fly</name>
    <name type="synonym">Scaptodrosophila lebanonensis</name>
    <dbReference type="NCBI Taxonomy" id="7225"/>
    <lineage>
        <taxon>Eukaryota</taxon>
        <taxon>Metazoa</taxon>
        <taxon>Ecdysozoa</taxon>
        <taxon>Arthropoda</taxon>
        <taxon>Hexapoda</taxon>
        <taxon>Insecta</taxon>
        <taxon>Pterygota</taxon>
        <taxon>Neoptera</taxon>
        <taxon>Endopterygota</taxon>
        <taxon>Diptera</taxon>
        <taxon>Brachycera</taxon>
        <taxon>Muscomorpha</taxon>
        <taxon>Ephydroidea</taxon>
        <taxon>Drosophilidae</taxon>
        <taxon>Scaptodrosophila</taxon>
    </lineage>
</organism>
<dbReference type="OrthoDB" id="7857195at2759"/>
<dbReference type="AlphaFoldDB" id="A0A6J2U4N4"/>
<dbReference type="RefSeq" id="XP_030383314.1">
    <property type="nucleotide sequence ID" value="XM_030527454.1"/>
</dbReference>
<name>A0A6J2U4N4_DROLE</name>
<proteinExistence type="predicted"/>
<accession>A0A6J2U4N4</accession>
<reference evidence="3" key="1">
    <citation type="submission" date="2025-08" db="UniProtKB">
        <authorList>
            <consortium name="RefSeq"/>
        </authorList>
    </citation>
    <scope>IDENTIFICATION</scope>
    <source>
        <strain evidence="3">11010-0011.00</strain>
        <tissue evidence="3">Whole body</tissue>
    </source>
</reference>
<protein>
    <submittedName>
        <fullName evidence="3">Uncharacterized protein LOC115630797</fullName>
    </submittedName>
</protein>
<evidence type="ECO:0000313" key="2">
    <source>
        <dbReference type="Proteomes" id="UP000504634"/>
    </source>
</evidence>
<dbReference type="Proteomes" id="UP000504634">
    <property type="component" value="Unplaced"/>
</dbReference>
<feature type="compositionally biased region" description="Basic residues" evidence="1">
    <location>
        <begin position="132"/>
        <end position="146"/>
    </location>
</feature>
<dbReference type="GeneID" id="115630797"/>
<feature type="region of interest" description="Disordered" evidence="1">
    <location>
        <begin position="110"/>
        <end position="161"/>
    </location>
</feature>